<reference evidence="1" key="2">
    <citation type="submission" date="2023-06" db="EMBL/GenBank/DDBJ databases">
        <authorList>
            <consortium name="Lawrence Berkeley National Laboratory"/>
            <person name="Haridas S."/>
            <person name="Hensen N."/>
            <person name="Bonometti L."/>
            <person name="Westerberg I."/>
            <person name="Brannstrom I.O."/>
            <person name="Guillou S."/>
            <person name="Cros-Aarteil S."/>
            <person name="Calhoun S."/>
            <person name="Kuo A."/>
            <person name="Mondo S."/>
            <person name="Pangilinan J."/>
            <person name="Riley R."/>
            <person name="LaButti K."/>
            <person name="Andreopoulos B."/>
            <person name="Lipzen A."/>
            <person name="Chen C."/>
            <person name="Yanf M."/>
            <person name="Daum C."/>
            <person name="Ng V."/>
            <person name="Clum A."/>
            <person name="Steindorff A."/>
            <person name="Ohm R."/>
            <person name="Martin F."/>
            <person name="Silar P."/>
            <person name="Natvig D."/>
            <person name="Lalanne C."/>
            <person name="Gautier V."/>
            <person name="Ament-velasquez S.L."/>
            <person name="Kruys A."/>
            <person name="Hutchinson M.I."/>
            <person name="Powell A.J."/>
            <person name="Barry K."/>
            <person name="Miller A.N."/>
            <person name="Grigoriev I.V."/>
            <person name="Debuchy R."/>
            <person name="Gladieux P."/>
            <person name="Thoren M.H."/>
            <person name="Johannesson H."/>
        </authorList>
    </citation>
    <scope>NUCLEOTIDE SEQUENCE</scope>
    <source>
        <strain evidence="1">CBS 232.78</strain>
    </source>
</reference>
<reference evidence="1" key="1">
    <citation type="journal article" date="2023" name="Mol. Phylogenet. Evol.">
        <title>Genome-scale phylogeny and comparative genomics of the fungal order Sordariales.</title>
        <authorList>
            <person name="Hensen N."/>
            <person name="Bonometti L."/>
            <person name="Westerberg I."/>
            <person name="Brannstrom I.O."/>
            <person name="Guillou S."/>
            <person name="Cros-Aarteil S."/>
            <person name="Calhoun S."/>
            <person name="Haridas S."/>
            <person name="Kuo A."/>
            <person name="Mondo S."/>
            <person name="Pangilinan J."/>
            <person name="Riley R."/>
            <person name="LaButti K."/>
            <person name="Andreopoulos B."/>
            <person name="Lipzen A."/>
            <person name="Chen C."/>
            <person name="Yan M."/>
            <person name="Daum C."/>
            <person name="Ng V."/>
            <person name="Clum A."/>
            <person name="Steindorff A."/>
            <person name="Ohm R.A."/>
            <person name="Martin F."/>
            <person name="Silar P."/>
            <person name="Natvig D.O."/>
            <person name="Lalanne C."/>
            <person name="Gautier V."/>
            <person name="Ament-Velasquez S.L."/>
            <person name="Kruys A."/>
            <person name="Hutchinson M.I."/>
            <person name="Powell A.J."/>
            <person name="Barry K."/>
            <person name="Miller A.N."/>
            <person name="Grigoriev I.V."/>
            <person name="Debuchy R."/>
            <person name="Gladieux P."/>
            <person name="Hiltunen Thoren M."/>
            <person name="Johannesson H."/>
        </authorList>
    </citation>
    <scope>NUCLEOTIDE SEQUENCE</scope>
    <source>
        <strain evidence="1">CBS 232.78</strain>
    </source>
</reference>
<organism evidence="1 2">
    <name type="scientific">Podospora didyma</name>
    <dbReference type="NCBI Taxonomy" id="330526"/>
    <lineage>
        <taxon>Eukaryota</taxon>
        <taxon>Fungi</taxon>
        <taxon>Dikarya</taxon>
        <taxon>Ascomycota</taxon>
        <taxon>Pezizomycotina</taxon>
        <taxon>Sordariomycetes</taxon>
        <taxon>Sordariomycetidae</taxon>
        <taxon>Sordariales</taxon>
        <taxon>Podosporaceae</taxon>
        <taxon>Podospora</taxon>
    </lineage>
</organism>
<protein>
    <submittedName>
        <fullName evidence="1">Uncharacterized protein</fullName>
    </submittedName>
</protein>
<keyword evidence="2" id="KW-1185">Reference proteome</keyword>
<accession>A0AAE0NGW9</accession>
<name>A0AAE0NGW9_9PEZI</name>
<sequence>MWECASLVASESSPEGKLEIRGGWADPVRGWATLDGNLNGDWDLSRKDQWLNKWLEVQPVYTQGNLTFQTDKLMAIDGIAEYMRSLWRGDDTRYLAGLWSHRIEESILWQVGSRSFTTPGIADGRAPSWSWTRRQGVIHVSFLVPGESTNILVAVLEAETNPTGKSPWACERRVHQA</sequence>
<proteinExistence type="predicted"/>
<dbReference type="Proteomes" id="UP001285441">
    <property type="component" value="Unassembled WGS sequence"/>
</dbReference>
<gene>
    <name evidence="1" type="ORF">B0H63DRAFT_197706</name>
</gene>
<dbReference type="EMBL" id="JAULSW010000005">
    <property type="protein sequence ID" value="KAK3381209.1"/>
    <property type="molecule type" value="Genomic_DNA"/>
</dbReference>
<dbReference type="PANTHER" id="PTHR33112">
    <property type="entry name" value="DOMAIN PROTEIN, PUTATIVE-RELATED"/>
    <property type="match status" value="1"/>
</dbReference>
<evidence type="ECO:0000313" key="2">
    <source>
        <dbReference type="Proteomes" id="UP001285441"/>
    </source>
</evidence>
<dbReference type="PANTHER" id="PTHR33112:SF16">
    <property type="entry name" value="HETEROKARYON INCOMPATIBILITY DOMAIN-CONTAINING PROTEIN"/>
    <property type="match status" value="1"/>
</dbReference>
<evidence type="ECO:0000313" key="1">
    <source>
        <dbReference type="EMBL" id="KAK3381209.1"/>
    </source>
</evidence>
<dbReference type="AlphaFoldDB" id="A0AAE0NGW9"/>
<comment type="caution">
    <text evidence="1">The sequence shown here is derived from an EMBL/GenBank/DDBJ whole genome shotgun (WGS) entry which is preliminary data.</text>
</comment>